<reference evidence="9" key="1">
    <citation type="submission" date="2022-01" db="EMBL/GenBank/DDBJ databases">
        <title>Paenibacillus spongiae sp. nov., isolated from marine sponge.</title>
        <authorList>
            <person name="Li Z."/>
            <person name="Zhang M."/>
        </authorList>
    </citation>
    <scope>NUCLEOTIDE SEQUENCE</scope>
    <source>
        <strain evidence="9">PHS-Z3</strain>
    </source>
</reference>
<evidence type="ECO:0000256" key="3">
    <source>
        <dbReference type="ARBA" id="ARBA00022475"/>
    </source>
</evidence>
<evidence type="ECO:0000256" key="2">
    <source>
        <dbReference type="ARBA" id="ARBA00022448"/>
    </source>
</evidence>
<keyword evidence="4 7" id="KW-0812">Transmembrane</keyword>
<dbReference type="InterPro" id="IPR035906">
    <property type="entry name" value="MetI-like_sf"/>
</dbReference>
<keyword evidence="5 7" id="KW-1133">Transmembrane helix</keyword>
<dbReference type="EMBL" id="CP091430">
    <property type="protein sequence ID" value="UVI31050.1"/>
    <property type="molecule type" value="Genomic_DNA"/>
</dbReference>
<feature type="transmembrane region" description="Helical" evidence="7">
    <location>
        <begin position="180"/>
        <end position="199"/>
    </location>
</feature>
<keyword evidence="6 7" id="KW-0472">Membrane</keyword>
<dbReference type="Proteomes" id="UP001057877">
    <property type="component" value="Chromosome"/>
</dbReference>
<dbReference type="PROSITE" id="PS50928">
    <property type="entry name" value="ABC_TM1"/>
    <property type="match status" value="1"/>
</dbReference>
<dbReference type="Gene3D" id="1.10.3720.10">
    <property type="entry name" value="MetI-like"/>
    <property type="match status" value="1"/>
</dbReference>
<evidence type="ECO:0000256" key="5">
    <source>
        <dbReference type="ARBA" id="ARBA00022989"/>
    </source>
</evidence>
<keyword evidence="2 7" id="KW-0813">Transport</keyword>
<feature type="domain" description="ABC transmembrane type-1" evidence="8">
    <location>
        <begin position="78"/>
        <end position="294"/>
    </location>
</feature>
<evidence type="ECO:0000313" key="10">
    <source>
        <dbReference type="Proteomes" id="UP001057877"/>
    </source>
</evidence>
<dbReference type="InterPro" id="IPR000515">
    <property type="entry name" value="MetI-like"/>
</dbReference>
<sequence>MTVRMTAYWKKYILRHWQLYLIVAVPVAFLITFNYVPLVGIQLAFKEFNPIQGIWGSPWVGGKQFAMFFESPFFWPVIKNTLLLSVYSLLVGTPAAILLALALNEVKSQRFKKVVQMFTYAPYFISTVVLVGMLNIILSPTIGIYGQLTELLGIADPMDILGDPKAFSSLYVWSAVWQETGYGAIIYLAALSGVNPELYEAAKIDGASRVQKMVHIDLPTIRPTIIILLIMSIGGLLSVGFEKVFLLQNMLNLSTSEVISTYVYKIGLVHMNYSFAVAVGLFNSIIGFILIFSANLLARRFSESSLF</sequence>
<dbReference type="SUPFAM" id="SSF161098">
    <property type="entry name" value="MetI-like"/>
    <property type="match status" value="1"/>
</dbReference>
<organism evidence="9 10">
    <name type="scientific">Paenibacillus spongiae</name>
    <dbReference type="NCBI Taxonomy" id="2909671"/>
    <lineage>
        <taxon>Bacteria</taxon>
        <taxon>Bacillati</taxon>
        <taxon>Bacillota</taxon>
        <taxon>Bacilli</taxon>
        <taxon>Bacillales</taxon>
        <taxon>Paenibacillaceae</taxon>
        <taxon>Paenibacillus</taxon>
    </lineage>
</organism>
<evidence type="ECO:0000313" key="9">
    <source>
        <dbReference type="EMBL" id="UVI31050.1"/>
    </source>
</evidence>
<feature type="transmembrane region" description="Helical" evidence="7">
    <location>
        <begin position="123"/>
        <end position="148"/>
    </location>
</feature>
<dbReference type="Pfam" id="PF00528">
    <property type="entry name" value="BPD_transp_1"/>
    <property type="match status" value="1"/>
</dbReference>
<evidence type="ECO:0000256" key="1">
    <source>
        <dbReference type="ARBA" id="ARBA00004651"/>
    </source>
</evidence>
<gene>
    <name evidence="9" type="ORF">L1F29_04125</name>
</gene>
<protein>
    <submittedName>
        <fullName evidence="9">ABC transporter permease subunit</fullName>
    </submittedName>
</protein>
<feature type="transmembrane region" description="Helical" evidence="7">
    <location>
        <begin position="20"/>
        <end position="45"/>
    </location>
</feature>
<dbReference type="PANTHER" id="PTHR43227:SF11">
    <property type="entry name" value="BLL4140 PROTEIN"/>
    <property type="match status" value="1"/>
</dbReference>
<dbReference type="InterPro" id="IPR050809">
    <property type="entry name" value="UgpAE/MalFG_permease"/>
</dbReference>
<accession>A0ABY5SEX2</accession>
<comment type="subcellular location">
    <subcellularLocation>
        <location evidence="1 7">Cell membrane</location>
        <topology evidence="1 7">Multi-pass membrane protein</topology>
    </subcellularLocation>
</comment>
<keyword evidence="10" id="KW-1185">Reference proteome</keyword>
<evidence type="ECO:0000256" key="7">
    <source>
        <dbReference type="RuleBase" id="RU363032"/>
    </source>
</evidence>
<name>A0ABY5SEX2_9BACL</name>
<keyword evidence="3" id="KW-1003">Cell membrane</keyword>
<dbReference type="PANTHER" id="PTHR43227">
    <property type="entry name" value="BLL4140 PROTEIN"/>
    <property type="match status" value="1"/>
</dbReference>
<evidence type="ECO:0000256" key="4">
    <source>
        <dbReference type="ARBA" id="ARBA00022692"/>
    </source>
</evidence>
<feature type="transmembrane region" description="Helical" evidence="7">
    <location>
        <begin position="273"/>
        <end position="298"/>
    </location>
</feature>
<evidence type="ECO:0000256" key="6">
    <source>
        <dbReference type="ARBA" id="ARBA00023136"/>
    </source>
</evidence>
<proteinExistence type="inferred from homology"/>
<comment type="similarity">
    <text evidence="7">Belongs to the binding-protein-dependent transport system permease family.</text>
</comment>
<dbReference type="RefSeq" id="WP_258387113.1">
    <property type="nucleotide sequence ID" value="NZ_CP091430.1"/>
</dbReference>
<dbReference type="CDD" id="cd06261">
    <property type="entry name" value="TM_PBP2"/>
    <property type="match status" value="1"/>
</dbReference>
<evidence type="ECO:0000259" key="8">
    <source>
        <dbReference type="PROSITE" id="PS50928"/>
    </source>
</evidence>
<feature type="transmembrane region" description="Helical" evidence="7">
    <location>
        <begin position="82"/>
        <end position="103"/>
    </location>
</feature>
<feature type="transmembrane region" description="Helical" evidence="7">
    <location>
        <begin position="220"/>
        <end position="241"/>
    </location>
</feature>